<sequence>MSRFLKTIFIVFLFLNFCLCRQTAFAWQSPYSSTQDSLSDQDDSYDATTPDNELAQEDAPAEEDYSYNEAHFYEANTAPAPVKRNISNADWNKLTQDPAFNYEDEKEEIKPPQEYKPGWWERMFQAIFDFIGSAAGKVIIIVIVVLIVLVLIFRIFQLNGNIFFSKKDKNLLQQDTDDENHIPDDWEKEINMAAQTGNYRLALRYSYRYLLMMLQEKEKINFQVAKTNYQYVYELKGTNFYKPVMQLTREYEYAWYGGFDIEKPFFENYQQMVAGIKRELNY</sequence>
<keyword evidence="2" id="KW-0812">Transmembrane</keyword>
<evidence type="ECO:0000256" key="3">
    <source>
        <dbReference type="SAM" id="SignalP"/>
    </source>
</evidence>
<feature type="signal peptide" evidence="3">
    <location>
        <begin position="1"/>
        <end position="26"/>
    </location>
</feature>
<proteinExistence type="predicted"/>
<accession>A0A5M6CIP6</accession>
<dbReference type="EMBL" id="VWSH01000002">
    <property type="protein sequence ID" value="KAA5535071.1"/>
    <property type="molecule type" value="Genomic_DNA"/>
</dbReference>
<feature type="chain" id="PRO_5024395571" description="DUF4129 domain-containing protein" evidence="3">
    <location>
        <begin position="27"/>
        <end position="282"/>
    </location>
</feature>
<keyword evidence="3" id="KW-0732">Signal</keyword>
<reference evidence="4 5" key="1">
    <citation type="submission" date="2019-09" db="EMBL/GenBank/DDBJ databases">
        <title>Genome sequence and assembly of Taibaiella sp.</title>
        <authorList>
            <person name="Chhetri G."/>
        </authorList>
    </citation>
    <scope>NUCLEOTIDE SEQUENCE [LARGE SCALE GENOMIC DNA]</scope>
    <source>
        <strain evidence="4 5">KVB11</strain>
    </source>
</reference>
<evidence type="ECO:0008006" key="6">
    <source>
        <dbReference type="Google" id="ProtNLM"/>
    </source>
</evidence>
<keyword evidence="2" id="KW-1133">Transmembrane helix</keyword>
<keyword evidence="2" id="KW-0472">Membrane</keyword>
<dbReference type="Proteomes" id="UP000323632">
    <property type="component" value="Unassembled WGS sequence"/>
</dbReference>
<dbReference type="RefSeq" id="WP_150032750.1">
    <property type="nucleotide sequence ID" value="NZ_VWSH01000002.1"/>
</dbReference>
<gene>
    <name evidence="4" type="ORF">F0919_10775</name>
</gene>
<organism evidence="4 5">
    <name type="scientific">Taibaiella lutea</name>
    <dbReference type="NCBI Taxonomy" id="2608001"/>
    <lineage>
        <taxon>Bacteria</taxon>
        <taxon>Pseudomonadati</taxon>
        <taxon>Bacteroidota</taxon>
        <taxon>Chitinophagia</taxon>
        <taxon>Chitinophagales</taxon>
        <taxon>Chitinophagaceae</taxon>
        <taxon>Taibaiella</taxon>
    </lineage>
</organism>
<evidence type="ECO:0000256" key="2">
    <source>
        <dbReference type="SAM" id="Phobius"/>
    </source>
</evidence>
<evidence type="ECO:0000313" key="5">
    <source>
        <dbReference type="Proteomes" id="UP000323632"/>
    </source>
</evidence>
<feature type="transmembrane region" description="Helical" evidence="2">
    <location>
        <begin position="130"/>
        <end position="156"/>
    </location>
</feature>
<dbReference type="AlphaFoldDB" id="A0A5M6CIP6"/>
<protein>
    <recommendedName>
        <fullName evidence="6">DUF4129 domain-containing protein</fullName>
    </recommendedName>
</protein>
<evidence type="ECO:0000313" key="4">
    <source>
        <dbReference type="EMBL" id="KAA5535071.1"/>
    </source>
</evidence>
<evidence type="ECO:0000256" key="1">
    <source>
        <dbReference type="SAM" id="MobiDB-lite"/>
    </source>
</evidence>
<feature type="region of interest" description="Disordered" evidence="1">
    <location>
        <begin position="35"/>
        <end position="60"/>
    </location>
</feature>
<comment type="caution">
    <text evidence="4">The sequence shown here is derived from an EMBL/GenBank/DDBJ whole genome shotgun (WGS) entry which is preliminary data.</text>
</comment>
<name>A0A5M6CIP6_9BACT</name>
<keyword evidence="5" id="KW-1185">Reference proteome</keyword>